<keyword evidence="2" id="KW-1185">Reference proteome</keyword>
<sequence>MRSKPRLLNHIFRHRALRLILGIVLCTSLSLGSVAPGSAEPTLEETRALLQKGLNLAELDQEIARLSAQDTKLAGQIAETEQSIASNQEKVEKTREHAGKVLRAYYMGDRVNIWMLVLSARSMSDAISIYEYFNLLVQNDHRSLNAYADSYNSLVTSRELLQKERQELADVKASFLAQREKAVTIAQEIETVIATSPDGETLRQELDRFTVEWKDKGVPMFRKYLASISQAMQSLPELLTGKNASTYIKDIDFKTGSMVFEISDSDLTTFFRSKNPLFNNISFRFENDELFASGREDGVDVSIKGHYTIENKTVNKLQFHVDQLTYSGFILPETSNRSLEEEFDLGFTPSLFLKGISVTEVNMKNGILHLRIKQ</sequence>
<name>A0ACC7P4D9_9BACL</name>
<organism evidence="1 2">
    <name type="scientific">Paenibacillus mesotrionivorans</name>
    <dbReference type="NCBI Taxonomy" id="3160968"/>
    <lineage>
        <taxon>Bacteria</taxon>
        <taxon>Bacillati</taxon>
        <taxon>Bacillota</taxon>
        <taxon>Bacilli</taxon>
        <taxon>Bacillales</taxon>
        <taxon>Paenibacillaceae</taxon>
        <taxon>Paenibacillus</taxon>
    </lineage>
</organism>
<protein>
    <submittedName>
        <fullName evidence="1">Coiled-coil domain-containing protein</fullName>
    </submittedName>
</protein>
<dbReference type="EMBL" id="JBJURJ010000023">
    <property type="protein sequence ID" value="MFM9331924.1"/>
    <property type="molecule type" value="Genomic_DNA"/>
</dbReference>
<gene>
    <name evidence="1" type="ORF">ACI1P1_26870</name>
</gene>
<evidence type="ECO:0000313" key="2">
    <source>
        <dbReference type="Proteomes" id="UP001631969"/>
    </source>
</evidence>
<proteinExistence type="predicted"/>
<evidence type="ECO:0000313" key="1">
    <source>
        <dbReference type="EMBL" id="MFM9331924.1"/>
    </source>
</evidence>
<reference evidence="1" key="1">
    <citation type="submission" date="2024-12" db="EMBL/GenBank/DDBJ databases">
        <authorList>
            <person name="Wu N."/>
        </authorList>
    </citation>
    <scope>NUCLEOTIDE SEQUENCE</scope>
    <source>
        <strain evidence="1">P15</strain>
    </source>
</reference>
<accession>A0ACC7P4D9</accession>
<comment type="caution">
    <text evidence="1">The sequence shown here is derived from an EMBL/GenBank/DDBJ whole genome shotgun (WGS) entry which is preliminary data.</text>
</comment>
<dbReference type="Proteomes" id="UP001631969">
    <property type="component" value="Unassembled WGS sequence"/>
</dbReference>